<dbReference type="PANTHER" id="PTHR35007:SF2">
    <property type="entry name" value="PILUS ASSEMBLE PROTEIN"/>
    <property type="match status" value="1"/>
</dbReference>
<dbReference type="RefSeq" id="WP_131184855.1">
    <property type="nucleotide sequence ID" value="NZ_QJUO01000018.1"/>
</dbReference>
<dbReference type="OrthoDB" id="9810662at2"/>
<dbReference type="GO" id="GO:0005886">
    <property type="term" value="C:plasma membrane"/>
    <property type="evidence" value="ECO:0007669"/>
    <property type="project" value="UniProtKB-SubCell"/>
</dbReference>
<dbReference type="AlphaFoldDB" id="A0A4Q9R406"/>
<feature type="domain" description="Type II secretion system protein GspF" evidence="7">
    <location>
        <begin position="173"/>
        <end position="299"/>
    </location>
</feature>
<comment type="subcellular location">
    <subcellularLocation>
        <location evidence="1">Cell membrane</location>
        <topology evidence="1">Multi-pass membrane protein</topology>
    </subcellularLocation>
</comment>
<evidence type="ECO:0000256" key="3">
    <source>
        <dbReference type="ARBA" id="ARBA00022692"/>
    </source>
</evidence>
<dbReference type="Proteomes" id="UP000292639">
    <property type="component" value="Unassembled WGS sequence"/>
</dbReference>
<feature type="transmembrane region" description="Helical" evidence="6">
    <location>
        <begin position="289"/>
        <end position="312"/>
    </location>
</feature>
<proteinExistence type="predicted"/>
<evidence type="ECO:0000256" key="4">
    <source>
        <dbReference type="ARBA" id="ARBA00022989"/>
    </source>
</evidence>
<name>A0A4Q9R406_9GAMM</name>
<evidence type="ECO:0000256" key="6">
    <source>
        <dbReference type="SAM" id="Phobius"/>
    </source>
</evidence>
<evidence type="ECO:0000259" key="7">
    <source>
        <dbReference type="Pfam" id="PF00482"/>
    </source>
</evidence>
<reference evidence="8 9" key="1">
    <citation type="submission" date="2018-06" db="EMBL/GenBank/DDBJ databases">
        <title>Three novel Pseudomonas species isolated from symptomatic oak.</title>
        <authorList>
            <person name="Bueno-Gonzalez V."/>
            <person name="Brady C."/>
        </authorList>
    </citation>
    <scope>NUCLEOTIDE SEQUENCE [LARGE SCALE GENOMIC DNA]</scope>
    <source>
        <strain evidence="8 9">P17C</strain>
    </source>
</reference>
<organism evidence="8 9">
    <name type="scientific">Stutzerimonas kirkiae</name>
    <dbReference type="NCBI Taxonomy" id="2211392"/>
    <lineage>
        <taxon>Bacteria</taxon>
        <taxon>Pseudomonadati</taxon>
        <taxon>Pseudomonadota</taxon>
        <taxon>Gammaproteobacteria</taxon>
        <taxon>Pseudomonadales</taxon>
        <taxon>Pseudomonadaceae</taxon>
        <taxon>Stutzerimonas</taxon>
    </lineage>
</organism>
<evidence type="ECO:0000256" key="1">
    <source>
        <dbReference type="ARBA" id="ARBA00004651"/>
    </source>
</evidence>
<dbReference type="InterPro" id="IPR018076">
    <property type="entry name" value="T2SS_GspF_dom"/>
</dbReference>
<evidence type="ECO:0000313" key="8">
    <source>
        <dbReference type="EMBL" id="TBU93527.1"/>
    </source>
</evidence>
<keyword evidence="3 6" id="KW-0812">Transmembrane</keyword>
<keyword evidence="5 6" id="KW-0472">Membrane</keyword>
<keyword evidence="2" id="KW-1003">Cell membrane</keyword>
<keyword evidence="9" id="KW-1185">Reference proteome</keyword>
<evidence type="ECO:0000313" key="9">
    <source>
        <dbReference type="Proteomes" id="UP000292639"/>
    </source>
</evidence>
<evidence type="ECO:0000256" key="5">
    <source>
        <dbReference type="ARBA" id="ARBA00023136"/>
    </source>
</evidence>
<dbReference type="PANTHER" id="PTHR35007">
    <property type="entry name" value="INTEGRAL MEMBRANE PROTEIN-RELATED"/>
    <property type="match status" value="1"/>
</dbReference>
<feature type="transmembrane region" description="Helical" evidence="6">
    <location>
        <begin position="101"/>
        <end position="127"/>
    </location>
</feature>
<comment type="caution">
    <text evidence="8">The sequence shown here is derived from an EMBL/GenBank/DDBJ whole genome shotgun (WGS) entry which is preliminary data.</text>
</comment>
<feature type="transmembrane region" description="Helical" evidence="6">
    <location>
        <begin position="133"/>
        <end position="154"/>
    </location>
</feature>
<dbReference type="EMBL" id="QJUP01000020">
    <property type="protein sequence ID" value="TBU93527.1"/>
    <property type="molecule type" value="Genomic_DNA"/>
</dbReference>
<protein>
    <submittedName>
        <fullName evidence="8">Fimbrial protein</fullName>
    </submittedName>
</protein>
<feature type="transmembrane region" description="Helical" evidence="6">
    <location>
        <begin position="6"/>
        <end position="25"/>
    </location>
</feature>
<keyword evidence="4 6" id="KW-1133">Transmembrane helix</keyword>
<gene>
    <name evidence="8" type="ORF">DNJ96_13895</name>
</gene>
<accession>A0A4Q9R406</accession>
<evidence type="ECO:0000256" key="2">
    <source>
        <dbReference type="ARBA" id="ARBA00022475"/>
    </source>
</evidence>
<sequence>MPLLNLLSLLSLFCASLGGALYLYARAGRRARLLERMRCEVQRKSQQPPRLAASHWQRHLLAQRLLAVLRGIGQRVPLLSMAQRMEVAEKLLRAGFRGPQAIMVVTALALLCMCLCVALVLLFVWPLLGDNRLYAALLCLLAIYLGLLLPRLLLDRLVVRRQRAIERSLPDALDLLVICSNAGLGLNSAIARVAEEMTSVCPALGEELGLTSSELQLSSDTERVLQNLARRTGLESMNSLVNTLLQSRQYGTAITQALRILAASERTARMMRLEEAAAKLAVKITLPMMLFILPTVLIVAAGPAVLGLAAFFGSQG</sequence>
<dbReference type="Pfam" id="PF00482">
    <property type="entry name" value="T2SSF"/>
    <property type="match status" value="1"/>
</dbReference>